<comment type="caution">
    <text evidence="17">The sequence shown here is derived from an EMBL/GenBank/DDBJ whole genome shotgun (WGS) entry which is preliminary data.</text>
</comment>
<dbReference type="Gene3D" id="1.10.287.1080">
    <property type="entry name" value="MazG-like"/>
    <property type="match status" value="1"/>
</dbReference>
<dbReference type="EMBL" id="VBAI01000037">
    <property type="protein sequence ID" value="TMJ12020.1"/>
    <property type="molecule type" value="Genomic_DNA"/>
</dbReference>
<evidence type="ECO:0000256" key="14">
    <source>
        <dbReference type="ARBA" id="ARBA00023268"/>
    </source>
</evidence>
<keyword evidence="11 15" id="KW-0378">Hydrolase</keyword>
<dbReference type="InterPro" id="IPR023019">
    <property type="entry name" value="His_synth_HisIE"/>
</dbReference>
<comment type="pathway">
    <text evidence="5 15">Amino-acid biosynthesis; L-histidine biosynthesis; L-histidine from 5-phospho-alpha-D-ribose 1-diphosphate: step 2/9.</text>
</comment>
<evidence type="ECO:0000313" key="18">
    <source>
        <dbReference type="EMBL" id="TMJ12020.1"/>
    </source>
</evidence>
<evidence type="ECO:0000256" key="1">
    <source>
        <dbReference type="ARBA" id="ARBA00000024"/>
    </source>
</evidence>
<keyword evidence="8 15" id="KW-0963">Cytoplasm</keyword>
<dbReference type="PANTHER" id="PTHR42945:SF1">
    <property type="entry name" value="HISTIDINE BIOSYNTHESIS BIFUNCTIONAL PROTEIN HIS7"/>
    <property type="match status" value="1"/>
</dbReference>
<dbReference type="SUPFAM" id="SSF141734">
    <property type="entry name" value="HisI-like"/>
    <property type="match status" value="1"/>
</dbReference>
<evidence type="ECO:0000256" key="4">
    <source>
        <dbReference type="ARBA" id="ARBA00005169"/>
    </source>
</evidence>
<dbReference type="GO" id="GO:0000105">
    <property type="term" value="P:L-histidine biosynthetic process"/>
    <property type="evidence" value="ECO:0007669"/>
    <property type="project" value="UniProtKB-UniRule"/>
</dbReference>
<reference evidence="19 20" key="1">
    <citation type="journal article" date="2019" name="Nat. Microbiol.">
        <title>Mediterranean grassland soil C-N compound turnover is dependent on rainfall and depth, and is mediated by genomically divergent microorganisms.</title>
        <authorList>
            <person name="Diamond S."/>
            <person name="Andeer P.F."/>
            <person name="Li Z."/>
            <person name="Crits-Christoph A."/>
            <person name="Burstein D."/>
            <person name="Anantharaman K."/>
            <person name="Lane K.R."/>
            <person name="Thomas B.C."/>
            <person name="Pan C."/>
            <person name="Northen T.R."/>
            <person name="Banfield J.F."/>
        </authorList>
    </citation>
    <scope>NUCLEOTIDE SEQUENCE [LARGE SCALE GENOMIC DNA]</scope>
    <source>
        <strain evidence="18">NP_1</strain>
        <strain evidence="17">NP_2</strain>
    </source>
</reference>
<dbReference type="InterPro" id="IPR008179">
    <property type="entry name" value="HisE"/>
</dbReference>
<dbReference type="HAMAP" id="MF_01020">
    <property type="entry name" value="HisE"/>
    <property type="match status" value="1"/>
</dbReference>
<comment type="catalytic activity">
    <reaction evidence="2 15">
        <text>1-(5-phospho-beta-D-ribosyl)-ATP + H2O = 1-(5-phospho-beta-D-ribosyl)-5'-AMP + diphosphate + H(+)</text>
        <dbReference type="Rhea" id="RHEA:22828"/>
        <dbReference type="ChEBI" id="CHEBI:15377"/>
        <dbReference type="ChEBI" id="CHEBI:15378"/>
        <dbReference type="ChEBI" id="CHEBI:33019"/>
        <dbReference type="ChEBI" id="CHEBI:59457"/>
        <dbReference type="ChEBI" id="CHEBI:73183"/>
        <dbReference type="EC" id="3.6.1.31"/>
    </reaction>
</comment>
<dbReference type="HAMAP" id="MF_01019">
    <property type="entry name" value="HisIE"/>
    <property type="match status" value="1"/>
</dbReference>
<dbReference type="InterPro" id="IPR038019">
    <property type="entry name" value="PRib_AMP_CycHydrolase_sf"/>
</dbReference>
<evidence type="ECO:0000313" key="17">
    <source>
        <dbReference type="EMBL" id="TMJ05864.1"/>
    </source>
</evidence>
<evidence type="ECO:0000256" key="6">
    <source>
        <dbReference type="ARBA" id="ARBA00007731"/>
    </source>
</evidence>
<evidence type="ECO:0000313" key="19">
    <source>
        <dbReference type="Proteomes" id="UP000315217"/>
    </source>
</evidence>
<comment type="pathway">
    <text evidence="4 15">Amino-acid biosynthesis; L-histidine biosynthesis; L-histidine from 5-phospho-alpha-D-ribose 1-diphosphate: step 3/9.</text>
</comment>
<evidence type="ECO:0000256" key="15">
    <source>
        <dbReference type="HAMAP-Rule" id="MF_01019"/>
    </source>
</evidence>
<evidence type="ECO:0000256" key="11">
    <source>
        <dbReference type="ARBA" id="ARBA00022801"/>
    </source>
</evidence>
<evidence type="ECO:0000256" key="3">
    <source>
        <dbReference type="ARBA" id="ARBA00004496"/>
    </source>
</evidence>
<organism evidence="17 20">
    <name type="scientific">Candidatus Segetimicrobium genomatis</name>
    <dbReference type="NCBI Taxonomy" id="2569760"/>
    <lineage>
        <taxon>Bacteria</taxon>
        <taxon>Bacillati</taxon>
        <taxon>Candidatus Sysuimicrobiota</taxon>
        <taxon>Candidatus Sysuimicrobiia</taxon>
        <taxon>Candidatus Sysuimicrobiales</taxon>
        <taxon>Candidatus Segetimicrobiaceae</taxon>
        <taxon>Candidatus Segetimicrobium</taxon>
    </lineage>
</organism>
<dbReference type="GO" id="GO:0004636">
    <property type="term" value="F:phosphoribosyl-ATP diphosphatase activity"/>
    <property type="evidence" value="ECO:0007669"/>
    <property type="project" value="UniProtKB-UniRule"/>
</dbReference>
<dbReference type="NCBIfam" id="NF000768">
    <property type="entry name" value="PRK00051.1"/>
    <property type="match status" value="1"/>
</dbReference>
<name>A0A537LCX1_9BACT</name>
<dbReference type="SUPFAM" id="SSF101386">
    <property type="entry name" value="all-alpha NTP pyrophosphatases"/>
    <property type="match status" value="1"/>
</dbReference>
<keyword evidence="12 15" id="KW-0067">ATP-binding</keyword>
<dbReference type="GO" id="GO:0005737">
    <property type="term" value="C:cytoplasm"/>
    <property type="evidence" value="ECO:0007669"/>
    <property type="project" value="UniProtKB-SubCell"/>
</dbReference>
<keyword evidence="14 15" id="KW-0511">Multifunctional enzyme</keyword>
<keyword evidence="9 15" id="KW-0028">Amino-acid biosynthesis</keyword>
<protein>
    <recommendedName>
        <fullName evidence="15">Histidine biosynthesis bifunctional protein HisIE</fullName>
    </recommendedName>
    <domain>
        <recommendedName>
            <fullName evidence="15">Phosphoribosyl-AMP cyclohydrolase</fullName>
            <shortName evidence="15">PRA-CH</shortName>
            <ecNumber evidence="15">3.5.4.19</ecNumber>
        </recommendedName>
    </domain>
    <domain>
        <recommendedName>
            <fullName evidence="15">Phosphoribosyl-ATP pyrophosphatase</fullName>
            <shortName evidence="15">PRA-PH</shortName>
            <ecNumber evidence="15">3.6.1.31</ecNumber>
        </recommendedName>
    </domain>
</protein>
<dbReference type="EC" id="3.6.1.31" evidence="15"/>
<comment type="similarity">
    <text evidence="6 15">In the C-terminal section; belongs to the PRA-PH family.</text>
</comment>
<dbReference type="CDD" id="cd11534">
    <property type="entry name" value="NTP-PPase_HisIE_like"/>
    <property type="match status" value="1"/>
</dbReference>
<feature type="domain" description="Phosphoribosyl-AMP cyclohydrolase" evidence="16">
    <location>
        <begin position="26"/>
        <end position="99"/>
    </location>
</feature>
<sequence>MIELKYDAEGLVPVVAQDAATGQVLMVAYMNREALGKTLQTGEAWYWSRSRRALWRKGEESGHAQTVRRVRVDCDADALLLTVDQHGAACHTGHRSCFFRTLEGSDAAADDERVVTDILDELFELLKRRRAEMPARSYTTSLLRAGRTAIADKVREEAEELVRAGQTEADTRVAEEAADLIYHAWLLLVDRGVELQDVRRELIRRRNGD</sequence>
<dbReference type="Pfam" id="PF01502">
    <property type="entry name" value="PRA-CH"/>
    <property type="match status" value="1"/>
</dbReference>
<comment type="subcellular location">
    <subcellularLocation>
        <location evidence="3 15">Cytoplasm</location>
    </subcellularLocation>
</comment>
<gene>
    <name evidence="15" type="primary">hisI</name>
    <name evidence="15" type="synonym">hisIE</name>
    <name evidence="18" type="ORF">E6G98_03835</name>
    <name evidence="17" type="ORF">E6G99_09585</name>
</gene>
<dbReference type="NCBIfam" id="TIGR03188">
    <property type="entry name" value="histidine_hisI"/>
    <property type="match status" value="1"/>
</dbReference>
<evidence type="ECO:0000256" key="12">
    <source>
        <dbReference type="ARBA" id="ARBA00022840"/>
    </source>
</evidence>
<dbReference type="InterPro" id="IPR021130">
    <property type="entry name" value="PRib-ATP_PPHydrolase-like"/>
</dbReference>
<evidence type="ECO:0000259" key="16">
    <source>
        <dbReference type="Pfam" id="PF01502"/>
    </source>
</evidence>
<keyword evidence="10 15" id="KW-0547">Nucleotide-binding</keyword>
<dbReference type="EC" id="3.5.4.19" evidence="15"/>
<comment type="catalytic activity">
    <reaction evidence="1 15">
        <text>1-(5-phospho-beta-D-ribosyl)-5'-AMP + H2O = 1-(5-phospho-beta-D-ribosyl)-5-[(5-phospho-beta-D-ribosylamino)methylideneamino]imidazole-4-carboxamide</text>
        <dbReference type="Rhea" id="RHEA:20049"/>
        <dbReference type="ChEBI" id="CHEBI:15377"/>
        <dbReference type="ChEBI" id="CHEBI:58435"/>
        <dbReference type="ChEBI" id="CHEBI:59457"/>
        <dbReference type="EC" id="3.5.4.19"/>
    </reaction>
</comment>
<evidence type="ECO:0000256" key="8">
    <source>
        <dbReference type="ARBA" id="ARBA00022490"/>
    </source>
</evidence>
<evidence type="ECO:0000256" key="13">
    <source>
        <dbReference type="ARBA" id="ARBA00023102"/>
    </source>
</evidence>
<dbReference type="GO" id="GO:0005524">
    <property type="term" value="F:ATP binding"/>
    <property type="evidence" value="ECO:0007669"/>
    <property type="project" value="UniProtKB-KW"/>
</dbReference>
<dbReference type="NCBIfam" id="NF002747">
    <property type="entry name" value="PRK02759.1"/>
    <property type="match status" value="1"/>
</dbReference>
<dbReference type="AlphaFoldDB" id="A0A537LCX1"/>
<evidence type="ECO:0000256" key="5">
    <source>
        <dbReference type="ARBA" id="ARBA00005204"/>
    </source>
</evidence>
<dbReference type="PANTHER" id="PTHR42945">
    <property type="entry name" value="HISTIDINE BIOSYNTHESIS BIFUNCTIONAL PROTEIN"/>
    <property type="match status" value="1"/>
</dbReference>
<evidence type="ECO:0000256" key="9">
    <source>
        <dbReference type="ARBA" id="ARBA00022605"/>
    </source>
</evidence>
<proteinExistence type="inferred from homology"/>
<dbReference type="Gene3D" id="3.10.20.810">
    <property type="entry name" value="Phosphoribosyl-AMP cyclohydrolase"/>
    <property type="match status" value="1"/>
</dbReference>
<dbReference type="FunFam" id="3.10.20.810:FF:000001">
    <property type="entry name" value="Histidine biosynthesis bifunctional protein HisIE"/>
    <property type="match status" value="1"/>
</dbReference>
<dbReference type="HAMAP" id="MF_01021">
    <property type="entry name" value="HisI"/>
    <property type="match status" value="1"/>
</dbReference>
<feature type="region of interest" description="Phosphoribosyl-ATP pyrophosphohydrolase" evidence="15">
    <location>
        <begin position="119"/>
        <end position="209"/>
    </location>
</feature>
<evidence type="ECO:0000256" key="7">
    <source>
        <dbReference type="ARBA" id="ARBA00008299"/>
    </source>
</evidence>
<dbReference type="GO" id="GO:0004635">
    <property type="term" value="F:phosphoribosyl-AMP cyclohydrolase activity"/>
    <property type="evidence" value="ECO:0007669"/>
    <property type="project" value="UniProtKB-UniRule"/>
</dbReference>
<evidence type="ECO:0000256" key="2">
    <source>
        <dbReference type="ARBA" id="ARBA00001460"/>
    </source>
</evidence>
<dbReference type="Proteomes" id="UP000315217">
    <property type="component" value="Unassembled WGS sequence"/>
</dbReference>
<dbReference type="Pfam" id="PF01503">
    <property type="entry name" value="PRA-PH"/>
    <property type="match status" value="1"/>
</dbReference>
<accession>A0A537LCX1</accession>
<dbReference type="EMBL" id="VBAJ01000237">
    <property type="protein sequence ID" value="TMJ05864.1"/>
    <property type="molecule type" value="Genomic_DNA"/>
</dbReference>
<dbReference type="InterPro" id="IPR026660">
    <property type="entry name" value="PRA-CH"/>
</dbReference>
<dbReference type="UniPathway" id="UPA00031">
    <property type="reaction ID" value="UER00007"/>
</dbReference>
<comment type="similarity">
    <text evidence="7 15">In the N-terminal section; belongs to the PRA-CH family.</text>
</comment>
<feature type="region of interest" description="Phosphoribosyl-AMP cyclohydrolase" evidence="15">
    <location>
        <begin position="1"/>
        <end position="118"/>
    </location>
</feature>
<evidence type="ECO:0000256" key="10">
    <source>
        <dbReference type="ARBA" id="ARBA00022741"/>
    </source>
</evidence>
<dbReference type="InterPro" id="IPR002496">
    <property type="entry name" value="PRib_AMP_CycHydrolase_dom"/>
</dbReference>
<keyword evidence="13 15" id="KW-0368">Histidine biosynthesis</keyword>
<evidence type="ECO:0000313" key="20">
    <source>
        <dbReference type="Proteomes" id="UP000318661"/>
    </source>
</evidence>
<dbReference type="Proteomes" id="UP000318661">
    <property type="component" value="Unassembled WGS sequence"/>
</dbReference>